<evidence type="ECO:0000256" key="3">
    <source>
        <dbReference type="ARBA" id="ARBA00023242"/>
    </source>
</evidence>
<keyword evidence="6" id="KW-1185">Reference proteome</keyword>
<feature type="domain" description="Xylanolytic transcriptional activator regulatory" evidence="4">
    <location>
        <begin position="61"/>
        <end position="135"/>
    </location>
</feature>
<dbReference type="InterPro" id="IPR051127">
    <property type="entry name" value="Fungal_SecMet_Regulators"/>
</dbReference>
<evidence type="ECO:0000313" key="6">
    <source>
        <dbReference type="Proteomes" id="UP000316270"/>
    </source>
</evidence>
<name>A0A517KVP5_9PEZI</name>
<protein>
    <recommendedName>
        <fullName evidence="4">Xylanolytic transcriptional activator regulatory domain-containing protein</fullName>
    </recommendedName>
</protein>
<dbReference type="PANTHER" id="PTHR47424">
    <property type="entry name" value="REGULATORY PROTEIN GAL4"/>
    <property type="match status" value="1"/>
</dbReference>
<keyword evidence="1" id="KW-0805">Transcription regulation</keyword>
<dbReference type="CDD" id="cd12148">
    <property type="entry name" value="fungal_TF_MHR"/>
    <property type="match status" value="1"/>
</dbReference>
<evidence type="ECO:0000256" key="1">
    <source>
        <dbReference type="ARBA" id="ARBA00023015"/>
    </source>
</evidence>
<keyword evidence="2" id="KW-0804">Transcription</keyword>
<dbReference type="InterPro" id="IPR007219">
    <property type="entry name" value="XnlR_reg_dom"/>
</dbReference>
<organism evidence="5 6">
    <name type="scientific">Venturia effusa</name>
    <dbReference type="NCBI Taxonomy" id="50376"/>
    <lineage>
        <taxon>Eukaryota</taxon>
        <taxon>Fungi</taxon>
        <taxon>Dikarya</taxon>
        <taxon>Ascomycota</taxon>
        <taxon>Pezizomycotina</taxon>
        <taxon>Dothideomycetes</taxon>
        <taxon>Pleosporomycetidae</taxon>
        <taxon>Venturiales</taxon>
        <taxon>Venturiaceae</taxon>
        <taxon>Venturia</taxon>
    </lineage>
</organism>
<evidence type="ECO:0000256" key="2">
    <source>
        <dbReference type="ARBA" id="ARBA00023163"/>
    </source>
</evidence>
<evidence type="ECO:0000313" key="5">
    <source>
        <dbReference type="EMBL" id="QDS67450.1"/>
    </source>
</evidence>
<dbReference type="OrthoDB" id="3364175at2759"/>
<dbReference type="GO" id="GO:0008270">
    <property type="term" value="F:zinc ion binding"/>
    <property type="evidence" value="ECO:0007669"/>
    <property type="project" value="InterPro"/>
</dbReference>
<gene>
    <name evidence="5" type="ORF">FKW77_000584</name>
</gene>
<dbReference type="Proteomes" id="UP000316270">
    <property type="component" value="Chromosome 1"/>
</dbReference>
<dbReference type="GO" id="GO:0000978">
    <property type="term" value="F:RNA polymerase II cis-regulatory region sequence-specific DNA binding"/>
    <property type="evidence" value="ECO:0007669"/>
    <property type="project" value="TreeGrafter"/>
</dbReference>
<accession>A0A517KVP5</accession>
<dbReference type="AlphaFoldDB" id="A0A517KVP5"/>
<dbReference type="SMART" id="SM00906">
    <property type="entry name" value="Fungal_trans"/>
    <property type="match status" value="1"/>
</dbReference>
<dbReference type="PANTHER" id="PTHR47424:SF2">
    <property type="entry name" value="TRANSCRIPTION FACTOR DOMAIN-CONTAINING PROTEIN-RELATED"/>
    <property type="match status" value="1"/>
</dbReference>
<proteinExistence type="predicted"/>
<dbReference type="Pfam" id="PF04082">
    <property type="entry name" value="Fungal_trans"/>
    <property type="match status" value="1"/>
</dbReference>
<dbReference type="GO" id="GO:0006351">
    <property type="term" value="P:DNA-templated transcription"/>
    <property type="evidence" value="ECO:0007669"/>
    <property type="project" value="InterPro"/>
</dbReference>
<dbReference type="GO" id="GO:0000981">
    <property type="term" value="F:DNA-binding transcription factor activity, RNA polymerase II-specific"/>
    <property type="evidence" value="ECO:0007669"/>
    <property type="project" value="TreeGrafter"/>
</dbReference>
<dbReference type="STRING" id="50376.A0A517KVP5"/>
<keyword evidence="3" id="KW-0539">Nucleus</keyword>
<dbReference type="GO" id="GO:0000435">
    <property type="term" value="P:positive regulation of transcription from RNA polymerase II promoter by galactose"/>
    <property type="evidence" value="ECO:0007669"/>
    <property type="project" value="TreeGrafter"/>
</dbReference>
<evidence type="ECO:0000259" key="4">
    <source>
        <dbReference type="SMART" id="SM00906"/>
    </source>
</evidence>
<dbReference type="EMBL" id="CP042185">
    <property type="protein sequence ID" value="QDS67450.1"/>
    <property type="molecule type" value="Genomic_DNA"/>
</dbReference>
<sequence length="417" mass="47020">MVLAIGHWLSASEKDHAQAPYYSAARSMFTIKLLEAGTLGTVQALLLMGNYLQKMDRPNTGYNFVGIAYRMALGLGLHREAPMISYRDILAHERRRQVFWTLYCFDSGFSITTGRPTTISDAFIDVKLPRNIDDHRNRYWPSLQIGYTPFQCLLGSRKQGWALTWPPQKNRLMDGEGLCPHISIWATFPAGSGLREQFYSGKRRTFGFFFGRRWNVDQAVFDICSFCRENVDLVHRGINWYATYFLFQATLVLLLFELQAARDSRRSVEHHVGSWTQGIAQARDCLTLLGKESHAAERCLAVLRRIQCGTLVPSLDSSNTTTADNNAMFDPVFNLDDGQAGGSLGLAHMLLQDEASPETAALFANDWSTAADPSLSTFLGDNSMQNFFQDFNGFPGTVESNYFDYINYNMYNAGNQT</sequence>
<reference evidence="5 6" key="1">
    <citation type="submission" date="2019-07" db="EMBL/GenBank/DDBJ databases">
        <title>Finished genome of Venturia effusa.</title>
        <authorList>
            <person name="Young C.A."/>
            <person name="Cox M.P."/>
            <person name="Ganley A.R.D."/>
            <person name="David W.J."/>
        </authorList>
    </citation>
    <scope>NUCLEOTIDE SEQUENCE [LARGE SCALE GENOMIC DNA]</scope>
    <source>
        <strain evidence="6">albino</strain>
    </source>
</reference>
<dbReference type="GO" id="GO:0005634">
    <property type="term" value="C:nucleus"/>
    <property type="evidence" value="ECO:0007669"/>
    <property type="project" value="TreeGrafter"/>
</dbReference>